<feature type="domain" description="TRIP4/RQT4 C2HC5-type zinc finger" evidence="2">
    <location>
        <begin position="153"/>
        <end position="203"/>
    </location>
</feature>
<organism evidence="3 4">
    <name type="scientific">Protomyces lactucae-debilis</name>
    <dbReference type="NCBI Taxonomy" id="2754530"/>
    <lineage>
        <taxon>Eukaryota</taxon>
        <taxon>Fungi</taxon>
        <taxon>Dikarya</taxon>
        <taxon>Ascomycota</taxon>
        <taxon>Taphrinomycotina</taxon>
        <taxon>Taphrinomycetes</taxon>
        <taxon>Taphrinales</taxon>
        <taxon>Protomycetaceae</taxon>
        <taxon>Protomyces</taxon>
    </lineage>
</organism>
<feature type="compositionally biased region" description="Polar residues" evidence="1">
    <location>
        <begin position="90"/>
        <end position="108"/>
    </location>
</feature>
<evidence type="ECO:0000259" key="2">
    <source>
        <dbReference type="Pfam" id="PF06221"/>
    </source>
</evidence>
<dbReference type="OrthoDB" id="338816at2759"/>
<sequence length="432" mass="47720">MSNLEQWAIHHVKKLVDYLDDAEISQLVAAAMSLSTPQAVISHWSSLLGQDPAVLNFISSFNERKFPAAAAARASVPATQKQSQRPKKAVQSSKASIMTSDLGNSTASKSKEVPPKTQPKPKTRKVDALAEIDGALRELELTEHDVQTHAVITCDCQARRHPLNEVAPNCLHCGRIICNVESFTRCSFCKQPLMSRGQTQDLIAELRREKGVASAESKQQPRKVRAGTTQKMQWSSKLGANLASMDEDDLRIKAEAAEERKNALLEHVATGAKRTVIDQAADFSSTANDRWASTEERALALRRQIATLKAEEESKGARVLTLNLGGKGKPSISTAAREKRKPEEVDAGIIAAQRSIDEGKAREAQTQQALSKSLSRGDLSQVKVIHYEQTKQPKQDWALRERPVYGGGWRRVQDEDEDRERLAEELILNGRP</sequence>
<accession>A0A1Y2F069</accession>
<dbReference type="Pfam" id="PF06221">
    <property type="entry name" value="zf-C2HC5"/>
    <property type="match status" value="1"/>
</dbReference>
<dbReference type="Proteomes" id="UP000193685">
    <property type="component" value="Unassembled WGS sequence"/>
</dbReference>
<evidence type="ECO:0000313" key="4">
    <source>
        <dbReference type="Proteomes" id="UP000193685"/>
    </source>
</evidence>
<dbReference type="GO" id="GO:0180022">
    <property type="term" value="C:RQC-trigger complex"/>
    <property type="evidence" value="ECO:0007669"/>
    <property type="project" value="InterPro"/>
</dbReference>
<dbReference type="RefSeq" id="XP_040722912.1">
    <property type="nucleotide sequence ID" value="XM_040871808.1"/>
</dbReference>
<dbReference type="PANTHER" id="PTHR12963:SF4">
    <property type="entry name" value="ACTIVATING SIGNAL COINTEGRATOR 1"/>
    <property type="match status" value="1"/>
</dbReference>
<comment type="caution">
    <text evidence="3">The sequence shown here is derived from an EMBL/GenBank/DDBJ whole genome shotgun (WGS) entry which is preliminary data.</text>
</comment>
<proteinExistence type="predicted"/>
<gene>
    <name evidence="3" type="ORF">BCR37DRAFT_400549</name>
</gene>
<dbReference type="OMA" id="MWASPQE"/>
<dbReference type="GO" id="GO:0072344">
    <property type="term" value="P:rescue of stalled ribosome"/>
    <property type="evidence" value="ECO:0007669"/>
    <property type="project" value="InterPro"/>
</dbReference>
<feature type="region of interest" description="Disordered" evidence="1">
    <location>
        <begin position="75"/>
        <end position="125"/>
    </location>
</feature>
<evidence type="ECO:0000256" key="1">
    <source>
        <dbReference type="SAM" id="MobiDB-lite"/>
    </source>
</evidence>
<reference evidence="3 4" key="1">
    <citation type="submission" date="2016-07" db="EMBL/GenBank/DDBJ databases">
        <title>Pervasive Adenine N6-methylation of Active Genes in Fungi.</title>
        <authorList>
            <consortium name="DOE Joint Genome Institute"/>
            <person name="Mondo S.J."/>
            <person name="Dannebaum R.O."/>
            <person name="Kuo R.C."/>
            <person name="Labutti K."/>
            <person name="Haridas S."/>
            <person name="Kuo A."/>
            <person name="Salamov A."/>
            <person name="Ahrendt S.R."/>
            <person name="Lipzen A."/>
            <person name="Sullivan W."/>
            <person name="Andreopoulos W.B."/>
            <person name="Clum A."/>
            <person name="Lindquist E."/>
            <person name="Daum C."/>
            <person name="Ramamoorthy G.K."/>
            <person name="Gryganskyi A."/>
            <person name="Culley D."/>
            <person name="Magnuson J.K."/>
            <person name="James T.Y."/>
            <person name="O'Malley M.A."/>
            <person name="Stajich J.E."/>
            <person name="Spatafora J.W."/>
            <person name="Visel A."/>
            <person name="Grigoriev I.V."/>
        </authorList>
    </citation>
    <scope>NUCLEOTIDE SEQUENCE [LARGE SCALE GENOMIC DNA]</scope>
    <source>
        <strain evidence="3 4">12-1054</strain>
    </source>
</reference>
<dbReference type="PANTHER" id="PTHR12963">
    <property type="entry name" value="THYROID RECEPTOR INTERACTING PROTEIN RELATED"/>
    <property type="match status" value="1"/>
</dbReference>
<dbReference type="EMBL" id="MCFI01000020">
    <property type="protein sequence ID" value="ORY77291.1"/>
    <property type="molecule type" value="Genomic_DNA"/>
</dbReference>
<dbReference type="GO" id="GO:0005634">
    <property type="term" value="C:nucleus"/>
    <property type="evidence" value="ECO:0007669"/>
    <property type="project" value="InterPro"/>
</dbReference>
<dbReference type="GeneID" id="63788407"/>
<dbReference type="InterPro" id="IPR039128">
    <property type="entry name" value="TRIP4-like"/>
</dbReference>
<dbReference type="GO" id="GO:0045893">
    <property type="term" value="P:positive regulation of DNA-templated transcription"/>
    <property type="evidence" value="ECO:0007669"/>
    <property type="project" value="TreeGrafter"/>
</dbReference>
<name>A0A1Y2F069_PROLT</name>
<protein>
    <submittedName>
        <fullName evidence="3">Putative zinc finger motif, C2HC5-type-domain-containing protein</fullName>
    </submittedName>
</protein>
<dbReference type="GO" id="GO:0008270">
    <property type="term" value="F:zinc ion binding"/>
    <property type="evidence" value="ECO:0007669"/>
    <property type="project" value="InterPro"/>
</dbReference>
<feature type="region of interest" description="Disordered" evidence="1">
    <location>
        <begin position="210"/>
        <end position="231"/>
    </location>
</feature>
<dbReference type="InterPro" id="IPR009349">
    <property type="entry name" value="TRIP4/RQT4_C2HC5_Znf"/>
</dbReference>
<dbReference type="STRING" id="56484.A0A1Y2F069"/>
<keyword evidence="4" id="KW-1185">Reference proteome</keyword>
<dbReference type="AlphaFoldDB" id="A0A1Y2F069"/>
<evidence type="ECO:0000313" key="3">
    <source>
        <dbReference type="EMBL" id="ORY77291.1"/>
    </source>
</evidence>